<organism evidence="1 2">
    <name type="scientific">Piscirickettsia litoralis</name>
    <dbReference type="NCBI Taxonomy" id="1891921"/>
    <lineage>
        <taxon>Bacteria</taxon>
        <taxon>Pseudomonadati</taxon>
        <taxon>Pseudomonadota</taxon>
        <taxon>Gammaproteobacteria</taxon>
        <taxon>Thiotrichales</taxon>
        <taxon>Piscirickettsiaceae</taxon>
        <taxon>Piscirickettsia</taxon>
    </lineage>
</organism>
<proteinExistence type="predicted"/>
<reference evidence="1 2" key="1">
    <citation type="submission" date="2016-08" db="EMBL/GenBank/DDBJ databases">
        <title>Draft genome sequence of Candidatus Piscirickettsia litoralis, from seawater.</title>
        <authorList>
            <person name="Wan X."/>
            <person name="Lee A.J."/>
            <person name="Hou S."/>
            <person name="Donachie S.P."/>
        </authorList>
    </citation>
    <scope>NUCLEOTIDE SEQUENCE [LARGE SCALE GENOMIC DNA]</scope>
    <source>
        <strain evidence="1 2">Y2</strain>
    </source>
</reference>
<comment type="caution">
    <text evidence="1">The sequence shown here is derived from an EMBL/GenBank/DDBJ whole genome shotgun (WGS) entry which is preliminary data.</text>
</comment>
<evidence type="ECO:0000313" key="2">
    <source>
        <dbReference type="Proteomes" id="UP000094329"/>
    </source>
</evidence>
<protein>
    <submittedName>
        <fullName evidence="1">Uncharacterized protein</fullName>
    </submittedName>
</protein>
<gene>
    <name evidence="1" type="ORF">BGC07_05970</name>
</gene>
<dbReference type="EMBL" id="MDTU01000001">
    <property type="protein sequence ID" value="ODN44013.1"/>
    <property type="molecule type" value="Genomic_DNA"/>
</dbReference>
<keyword evidence="2" id="KW-1185">Reference proteome</keyword>
<evidence type="ECO:0000313" key="1">
    <source>
        <dbReference type="EMBL" id="ODN44013.1"/>
    </source>
</evidence>
<dbReference type="Proteomes" id="UP000094329">
    <property type="component" value="Unassembled WGS sequence"/>
</dbReference>
<name>A0ABX3A6D7_9GAMM</name>
<sequence length="246" mass="28527">MKTLVNQGVNYSDIYFSSCVGRHSPRHYIDTVSLQGQSVKLKINDGLLTAQSKLDDRSIDCILYDSKTAESIYIQYIADQLLKFELDTILQEHSGIEAMLAKSRLIPSISKINCHSLAIIRRLFSYALAGLDFEVSLETFKEQCKKQPFQFLEDQLSGYSTLGRFSEFSVKCIKVNIYSNIILCKRKMACLDRVIINYKENFMNHRVVVYGIIYKDYINNRLEKMKKLPQSKLDYHRVKIYEKTIS</sequence>
<accession>A0ABX3A6D7</accession>